<dbReference type="AlphaFoldDB" id="A0A976IBJ0"/>
<dbReference type="RefSeq" id="XP_067815527.1">
    <property type="nucleotide sequence ID" value="XM_067965443.1"/>
</dbReference>
<evidence type="ECO:0008006" key="3">
    <source>
        <dbReference type="Google" id="ProtNLM"/>
    </source>
</evidence>
<reference evidence="1 2" key="1">
    <citation type="journal article" date="2021" name="Genome Biol.">
        <title>AFLAP: assembly-free linkage analysis pipeline using k-mers from genome sequencing data.</title>
        <authorList>
            <person name="Fletcher K."/>
            <person name="Zhang L."/>
            <person name="Gil J."/>
            <person name="Han R."/>
            <person name="Cavanaugh K."/>
            <person name="Michelmore R."/>
        </authorList>
    </citation>
    <scope>NUCLEOTIDE SEQUENCE [LARGE SCALE GENOMIC DNA]</scope>
    <source>
        <strain evidence="1 2">SF5</strain>
    </source>
</reference>
<organism evidence="1 2">
    <name type="scientific">Bremia lactucae</name>
    <name type="common">Lettuce downy mildew</name>
    <dbReference type="NCBI Taxonomy" id="4779"/>
    <lineage>
        <taxon>Eukaryota</taxon>
        <taxon>Sar</taxon>
        <taxon>Stramenopiles</taxon>
        <taxon>Oomycota</taxon>
        <taxon>Peronosporomycetes</taxon>
        <taxon>Peronosporales</taxon>
        <taxon>Peronosporaceae</taxon>
        <taxon>Bremia</taxon>
    </lineage>
</organism>
<dbReference type="EMBL" id="SHOA02000008">
    <property type="protein sequence ID" value="TDH66028.1"/>
    <property type="molecule type" value="Genomic_DNA"/>
</dbReference>
<proteinExistence type="predicted"/>
<dbReference type="KEGG" id="blac:94351114"/>
<name>A0A976IBJ0_BRELC</name>
<protein>
    <recommendedName>
        <fullName evidence="3">CST complex subunit Stn1 N-terminal domain-containing protein</fullName>
    </recommendedName>
</protein>
<dbReference type="Gene3D" id="2.40.50.140">
    <property type="entry name" value="Nucleic acid-binding proteins"/>
    <property type="match status" value="1"/>
</dbReference>
<gene>
    <name evidence="1" type="ORF">CCR75_007382</name>
</gene>
<evidence type="ECO:0000313" key="2">
    <source>
        <dbReference type="Proteomes" id="UP000294530"/>
    </source>
</evidence>
<evidence type="ECO:0000313" key="1">
    <source>
        <dbReference type="EMBL" id="TDH66028.1"/>
    </source>
</evidence>
<keyword evidence="2" id="KW-1185">Reference proteome</keyword>
<dbReference type="OrthoDB" id="77828at2759"/>
<accession>A0A976IBJ0</accession>
<sequence length="371" mass="41749">MSVGKDPLTWSFVKLFGLQISCDLHEFDGLPGSHAWRWKTAGIWRTRLLTKAQCCGIIASVVERSDRGEALAVDSQCCNFDESILVELLVDDGTELVKAVLWGEGLSAQVALGDLVCVNGKLNTNKNWDTDQESRELRIVRTYKLEDANEELLHWAQVMELKQAYYSATNKALDVSAESGQAIPSVGTQWEKLATIAFFSLCIDARAKQHVIDESPNAVRTKALLETLESILKQQKQCCAMEAVKITFKDYLNDPNQDPQSSNNGPSNGFSRIRTLQYVFRRLRQAGLLFLEDDAVDRHMLLSFEAVLKPALLQILRDSPKGRSIPDIADALLCQELFKCIPLQWIESGLERLEESQLIVHNKAFKLFYVK</sequence>
<dbReference type="GeneID" id="94351114"/>
<comment type="caution">
    <text evidence="1">The sequence shown here is derived from an EMBL/GenBank/DDBJ whole genome shotgun (WGS) entry which is preliminary data.</text>
</comment>
<dbReference type="Proteomes" id="UP000294530">
    <property type="component" value="Unassembled WGS sequence"/>
</dbReference>
<dbReference type="InterPro" id="IPR012340">
    <property type="entry name" value="NA-bd_OB-fold"/>
</dbReference>